<evidence type="ECO:0000313" key="4">
    <source>
        <dbReference type="Proteomes" id="UP000662373"/>
    </source>
</evidence>
<name>A0A934NIG0_9FLAO</name>
<reference evidence="3 4" key="1">
    <citation type="submission" date="2020-09" db="EMBL/GenBank/DDBJ databases">
        <title>Draft genome of Gelidibacter salicanalis PAMC21136.</title>
        <authorList>
            <person name="Park H."/>
        </authorList>
    </citation>
    <scope>NUCLEOTIDE SEQUENCE [LARGE SCALE GENOMIC DNA]</scope>
    <source>
        <strain evidence="3 4">PAMC21136</strain>
    </source>
</reference>
<dbReference type="EMBL" id="JAEHJZ010000025">
    <property type="protein sequence ID" value="MBJ7881083.1"/>
    <property type="molecule type" value="Genomic_DNA"/>
</dbReference>
<dbReference type="FunFam" id="2.40.50.100:FF:000003">
    <property type="entry name" value="Acetyl-CoA carboxylase biotin carboxyl carrier protein"/>
    <property type="match status" value="1"/>
</dbReference>
<dbReference type="PANTHER" id="PTHR45266">
    <property type="entry name" value="OXALOACETATE DECARBOXYLASE ALPHA CHAIN"/>
    <property type="match status" value="1"/>
</dbReference>
<evidence type="ECO:0000259" key="2">
    <source>
        <dbReference type="PROSITE" id="PS50968"/>
    </source>
</evidence>
<dbReference type="SUPFAM" id="SSF51230">
    <property type="entry name" value="Single hybrid motif"/>
    <property type="match status" value="1"/>
</dbReference>
<dbReference type="InterPro" id="IPR050709">
    <property type="entry name" value="Biotin_Carboxyl_Carrier/Decarb"/>
</dbReference>
<dbReference type="Gene3D" id="2.40.50.100">
    <property type="match status" value="1"/>
</dbReference>
<feature type="domain" description="Lipoyl-binding" evidence="2">
    <location>
        <begin position="83"/>
        <end position="161"/>
    </location>
</feature>
<sequence length="161" mass="17844">MNKAYQVKVNGALEISVSDKDITLLDAIQTSDLKYHILHGGKSYSAEIIDSNFDEKTYKVKINNNTYNININNSLHQLIKDLGFEIGSTKKVDKITAPMPGLILEINVNIGDIVKESDPLLILEAMKMENVLTSPREGIIKSIAVEKGAAVDKNQLLVEFE</sequence>
<organism evidence="3 4">
    <name type="scientific">Gelidibacter salicanalis</name>
    <dbReference type="NCBI Taxonomy" id="291193"/>
    <lineage>
        <taxon>Bacteria</taxon>
        <taxon>Pseudomonadati</taxon>
        <taxon>Bacteroidota</taxon>
        <taxon>Flavobacteriia</taxon>
        <taxon>Flavobacteriales</taxon>
        <taxon>Flavobacteriaceae</taxon>
        <taxon>Gelidibacter</taxon>
    </lineage>
</organism>
<accession>A0A934NIG0</accession>
<dbReference type="RefSeq" id="WP_199599209.1">
    <property type="nucleotide sequence ID" value="NZ_JAEHJZ010000025.1"/>
</dbReference>
<protein>
    <submittedName>
        <fullName evidence="3">Acetyl-CoA carboxylase biotin carboxyl carrier protein subunit</fullName>
    </submittedName>
</protein>
<dbReference type="PROSITE" id="PS50968">
    <property type="entry name" value="BIOTINYL_LIPOYL"/>
    <property type="match status" value="1"/>
</dbReference>
<dbReference type="Pfam" id="PF00364">
    <property type="entry name" value="Biotin_lipoyl"/>
    <property type="match status" value="1"/>
</dbReference>
<dbReference type="AlphaFoldDB" id="A0A934NIG0"/>
<evidence type="ECO:0000313" key="3">
    <source>
        <dbReference type="EMBL" id="MBJ7881083.1"/>
    </source>
</evidence>
<gene>
    <name evidence="3" type="ORF">JEM65_10555</name>
</gene>
<dbReference type="InterPro" id="IPR000089">
    <property type="entry name" value="Biotin_lipoyl"/>
</dbReference>
<keyword evidence="4" id="KW-1185">Reference proteome</keyword>
<dbReference type="PANTHER" id="PTHR45266:SF3">
    <property type="entry name" value="OXALOACETATE DECARBOXYLASE ALPHA CHAIN"/>
    <property type="match status" value="1"/>
</dbReference>
<keyword evidence="1" id="KW-0092">Biotin</keyword>
<evidence type="ECO:0000256" key="1">
    <source>
        <dbReference type="ARBA" id="ARBA00023267"/>
    </source>
</evidence>
<proteinExistence type="predicted"/>
<comment type="caution">
    <text evidence="3">The sequence shown here is derived from an EMBL/GenBank/DDBJ whole genome shotgun (WGS) entry which is preliminary data.</text>
</comment>
<dbReference type="InterPro" id="IPR011053">
    <property type="entry name" value="Single_hybrid_motif"/>
</dbReference>
<dbReference type="Proteomes" id="UP000662373">
    <property type="component" value="Unassembled WGS sequence"/>
</dbReference>
<dbReference type="CDD" id="cd06850">
    <property type="entry name" value="biotinyl_domain"/>
    <property type="match status" value="1"/>
</dbReference>